<comment type="similarity">
    <text evidence="2">Belongs to the resistance-nodulation-cell division (RND) (TC 2.A.6) family.</text>
</comment>
<feature type="transmembrane region" description="Helical" evidence="8">
    <location>
        <begin position="1007"/>
        <end position="1033"/>
    </location>
</feature>
<dbReference type="SUPFAM" id="SSF56954">
    <property type="entry name" value="Outer membrane efflux proteins (OEP)"/>
    <property type="match status" value="1"/>
</dbReference>
<dbReference type="RefSeq" id="WP_147923956.1">
    <property type="nucleotide sequence ID" value="NZ_VRTY01000134.1"/>
</dbReference>
<feature type="transmembrane region" description="Helical" evidence="8">
    <location>
        <begin position="341"/>
        <end position="360"/>
    </location>
</feature>
<feature type="transmembrane region" description="Helical" evidence="8">
    <location>
        <begin position="877"/>
        <end position="896"/>
    </location>
</feature>
<feature type="transmembrane region" description="Helical" evidence="8">
    <location>
        <begin position="903"/>
        <end position="922"/>
    </location>
</feature>
<evidence type="ECO:0000256" key="4">
    <source>
        <dbReference type="ARBA" id="ARBA00022475"/>
    </source>
</evidence>
<evidence type="ECO:0000256" key="1">
    <source>
        <dbReference type="ARBA" id="ARBA00004651"/>
    </source>
</evidence>
<feature type="transmembrane region" description="Helical" evidence="8">
    <location>
        <begin position="974"/>
        <end position="995"/>
    </location>
</feature>
<dbReference type="EMBL" id="VRTY01000134">
    <property type="protein sequence ID" value="TXK25015.1"/>
    <property type="molecule type" value="Genomic_DNA"/>
</dbReference>
<accession>A0A5C8IVS7</accession>
<dbReference type="GO" id="GO:0008324">
    <property type="term" value="F:monoatomic cation transmembrane transporter activity"/>
    <property type="evidence" value="ECO:0007669"/>
    <property type="project" value="InterPro"/>
</dbReference>
<evidence type="ECO:0000256" key="5">
    <source>
        <dbReference type="ARBA" id="ARBA00022692"/>
    </source>
</evidence>
<dbReference type="GO" id="GO:0042910">
    <property type="term" value="F:xenobiotic transmembrane transporter activity"/>
    <property type="evidence" value="ECO:0007669"/>
    <property type="project" value="TreeGrafter"/>
</dbReference>
<feature type="transmembrane region" description="Helical" evidence="8">
    <location>
        <begin position="928"/>
        <end position="953"/>
    </location>
</feature>
<gene>
    <name evidence="9" type="ORF">FVR03_22110</name>
</gene>
<dbReference type="Gene3D" id="3.30.70.1320">
    <property type="entry name" value="Multidrug efflux transporter AcrB pore domain like"/>
    <property type="match status" value="1"/>
</dbReference>
<dbReference type="GO" id="GO:0015562">
    <property type="term" value="F:efflux transmembrane transporter activity"/>
    <property type="evidence" value="ECO:0007669"/>
    <property type="project" value="InterPro"/>
</dbReference>
<dbReference type="Pfam" id="PF00873">
    <property type="entry name" value="ACR_tran"/>
    <property type="match status" value="1"/>
</dbReference>
<dbReference type="Gene3D" id="3.30.2090.10">
    <property type="entry name" value="Multidrug efflux transporter AcrB TolC docking domain, DN and DC subdomains"/>
    <property type="match status" value="2"/>
</dbReference>
<evidence type="ECO:0000313" key="10">
    <source>
        <dbReference type="Proteomes" id="UP000321926"/>
    </source>
</evidence>
<organism evidence="9 10">
    <name type="scientific">Pontibacter qinzhouensis</name>
    <dbReference type="NCBI Taxonomy" id="2603253"/>
    <lineage>
        <taxon>Bacteria</taxon>
        <taxon>Pseudomonadati</taxon>
        <taxon>Bacteroidota</taxon>
        <taxon>Cytophagia</taxon>
        <taxon>Cytophagales</taxon>
        <taxon>Hymenobacteraceae</taxon>
        <taxon>Pontibacter</taxon>
    </lineage>
</organism>
<evidence type="ECO:0000256" key="3">
    <source>
        <dbReference type="ARBA" id="ARBA00022448"/>
    </source>
</evidence>
<dbReference type="Gene3D" id="1.20.1600.10">
    <property type="entry name" value="Outer membrane efflux proteins (OEP)"/>
    <property type="match status" value="1"/>
</dbReference>
<keyword evidence="4" id="KW-1003">Cell membrane</keyword>
<dbReference type="Proteomes" id="UP000321926">
    <property type="component" value="Unassembled WGS sequence"/>
</dbReference>
<evidence type="ECO:0000256" key="8">
    <source>
        <dbReference type="SAM" id="Phobius"/>
    </source>
</evidence>
<comment type="subcellular location">
    <subcellularLocation>
        <location evidence="1">Cell membrane</location>
        <topology evidence="1">Multi-pass membrane protein</topology>
    </subcellularLocation>
</comment>
<name>A0A5C8IVS7_9BACT</name>
<dbReference type="SUPFAM" id="SSF82714">
    <property type="entry name" value="Multidrug efflux transporter AcrB TolC docking domain, DN and DC subdomains"/>
    <property type="match status" value="2"/>
</dbReference>
<dbReference type="Gene3D" id="3.30.70.1430">
    <property type="entry name" value="Multidrug efflux transporter AcrB pore domain"/>
    <property type="match status" value="2"/>
</dbReference>
<evidence type="ECO:0000313" key="9">
    <source>
        <dbReference type="EMBL" id="TXK25015.1"/>
    </source>
</evidence>
<comment type="caution">
    <text evidence="9">The sequence shown here is derived from an EMBL/GenBank/DDBJ whole genome shotgun (WGS) entry which is preliminary data.</text>
</comment>
<keyword evidence="6 8" id="KW-1133">Transmembrane helix</keyword>
<feature type="transmembrane region" description="Helical" evidence="8">
    <location>
        <begin position="1045"/>
        <end position="1066"/>
    </location>
</feature>
<keyword evidence="10" id="KW-1185">Reference proteome</keyword>
<dbReference type="GO" id="GO:0005886">
    <property type="term" value="C:plasma membrane"/>
    <property type="evidence" value="ECO:0007669"/>
    <property type="project" value="UniProtKB-SubCell"/>
</dbReference>
<dbReference type="InterPro" id="IPR027463">
    <property type="entry name" value="AcrB_DN_DC_subdom"/>
</dbReference>
<keyword evidence="3" id="KW-0813">Transport</keyword>
<dbReference type="OrthoDB" id="636130at2"/>
<dbReference type="InterPro" id="IPR001036">
    <property type="entry name" value="Acrflvin-R"/>
</dbReference>
<dbReference type="Gene3D" id="1.20.1640.10">
    <property type="entry name" value="Multidrug efflux transporter AcrB transmembrane domain"/>
    <property type="match status" value="2"/>
</dbReference>
<keyword evidence="5 8" id="KW-0812">Transmembrane</keyword>
<feature type="transmembrane region" description="Helical" evidence="8">
    <location>
        <begin position="483"/>
        <end position="506"/>
    </location>
</feature>
<evidence type="ECO:0000256" key="6">
    <source>
        <dbReference type="ARBA" id="ARBA00022989"/>
    </source>
</evidence>
<sequence length="1466" mass="160417">MFQKIIQFSIQNKLVIGIMVFCLVVWGVFALTQLPVDAVPDITNNQVQVVTSSPTLAAQEVERFITTPIEIALANVPDVVEMRSVSRFGLSVITVVFDDKVDQYLARQMISERLGEAERQIPAQVGTPELAPVTTGLGEIYQYVLVNKPGSSKIYSAMELRTVQDWIVRRQLLGTSGVADVSSFGGFVKEYEVALDPHRLRSMNLSVAEVVTALDANNENTGAAYIEKNQSAFFIRGLGLVSSLKEIEQVVIANRQGVPVLVRDVAEVQYGHPVRYGALTRDTEGEVVGGIVLMLKGANSSEVIKNVQQKVATIQSSLPEGLAIEAYLDRSNLVEKAINTVAKNLVEGGLIVIFVLVLLLGNLRAGLVVASVIPLSMLFALGMMNLFGVSGNLMSLGAIDFGLIVDGAVIIVEGVLHFIVVKNQHQPLRKLSQPEMDKEVQSAASNIMNSAAFGMLIILIVYLPIMALVGIEGKMFKPMAQTVSFAILGAFILSLTYVPMVSTLLLSKKTKHKPNVSDRIMGYLQRLYAPVIRLALRRKGLVVASAVALFVFSLFVFNRMGGEFLPDLEEGDFAMDLRLVPGASLSQTISTTTKVSEILLRDFPEVKGVIGKIGTAEIPTDPMPIEAADIMILLKEKDEWTSATTRQELAGKMDEALQVLPGMNYGFQQPMQLRFNELMTGSKQDVAIKIFGDDLDKLSELGAQVDKLIVGISGVQDVYVEEVTGLPQIVVEYNRASMSQYGLQVADVNMVLRAAFAGQVAGAVYEGDQRFELVVRMQGEARQDLADIGTLYIPLASGGQVQVKQVADIRFEDGPMQISREEGRRRIVVGFNVRNRDVESIVAEIQYKLSEQLHLPAGYFVTYGGQFENLVNAKKRLSIAVPAALLLILVLLYFTFKSVKQSLLIFTAIPLSAIGGIFALWLRGMPFSISAGVGFIALFGVAVLNGIVLIGYFNQLKAEGVTDVTARILTGTSVRLRPVLMTASVAALGFLPMALSGSAGAEVQRPLATVVIGGLFTSTLLTLVVLPVLYYFFSVKEKPKMAVRSEFVLPVPLLIGLLIGAGFLAASPAKAQEQLSQQLNLQEAIAYAKQHNLELKSAGQMVEREMALRGAAFDLPKTQVGYSSGQISTMNRDTYLSASQQFAFPTVYANQAKLADATIGQAAARRHLAERELVRDVKQAYYLLQYRLARQKLVQQQDSLYGRFARAAAIRFKTGETGYLEQAAAETRSLALRTELQQAQTDIQVATRQLTVLLQAPTPVQVMQEELTRRIVPALSDTASVAENPYVAYLQRSVQVAVRQARLEQSRLLPDFSVGYFNQSFVGETPVEGIGSRYTAGDRFTGVEAGIAIPLWFGAQKAKIKAARLNQEAVQNSVGYQEQLLLADWQNQADALQQHANTLAYFEQGALQHASQMIRAAELTFRAGEIDYVEYVQALDQAYLLQHNYLNALRDYNQTIIQLEFTTGLE</sequence>
<dbReference type="InterPro" id="IPR004763">
    <property type="entry name" value="CusA-like"/>
</dbReference>
<keyword evidence="7 8" id="KW-0472">Membrane</keyword>
<dbReference type="PANTHER" id="PTHR32063">
    <property type="match status" value="1"/>
</dbReference>
<evidence type="ECO:0000256" key="2">
    <source>
        <dbReference type="ARBA" id="ARBA00010942"/>
    </source>
</evidence>
<dbReference type="Gene3D" id="3.30.70.1440">
    <property type="entry name" value="Multidrug efflux transporter AcrB pore domain"/>
    <property type="match status" value="1"/>
</dbReference>
<feature type="transmembrane region" description="Helical" evidence="8">
    <location>
        <begin position="367"/>
        <end position="389"/>
    </location>
</feature>
<feature type="transmembrane region" description="Helical" evidence="8">
    <location>
        <begin position="540"/>
        <end position="557"/>
    </location>
</feature>
<feature type="transmembrane region" description="Helical" evidence="8">
    <location>
        <begin position="451"/>
        <end position="471"/>
    </location>
</feature>
<dbReference type="SUPFAM" id="SSF82693">
    <property type="entry name" value="Multidrug efflux transporter AcrB pore domain, PN1, PN2, PC1 and PC2 subdomains"/>
    <property type="match status" value="3"/>
</dbReference>
<dbReference type="NCBIfam" id="TIGR00914">
    <property type="entry name" value="2A0601"/>
    <property type="match status" value="1"/>
</dbReference>
<dbReference type="PRINTS" id="PR00702">
    <property type="entry name" value="ACRIFLAVINRP"/>
</dbReference>
<dbReference type="SUPFAM" id="SSF82866">
    <property type="entry name" value="Multidrug efflux transporter AcrB transmembrane domain"/>
    <property type="match status" value="2"/>
</dbReference>
<reference evidence="9 10" key="1">
    <citation type="submission" date="2019-08" db="EMBL/GenBank/DDBJ databases">
        <authorList>
            <person name="Shi S."/>
        </authorList>
    </citation>
    <scope>NUCLEOTIDE SEQUENCE [LARGE SCALE GENOMIC DNA]</scope>
    <source>
        <strain evidence="9 10">GY10130</strain>
    </source>
</reference>
<protein>
    <submittedName>
        <fullName evidence="9">CusA/CzcA family heavy metal efflux RND transporter</fullName>
    </submittedName>
</protein>
<proteinExistence type="inferred from homology"/>
<evidence type="ECO:0000256" key="7">
    <source>
        <dbReference type="ARBA" id="ARBA00023136"/>
    </source>
</evidence>
<feature type="transmembrane region" description="Helical" evidence="8">
    <location>
        <begin position="401"/>
        <end position="421"/>
    </location>
</feature>
<dbReference type="PANTHER" id="PTHR32063:SF24">
    <property type="entry name" value="CATION EFFLUX SYSTEM (ACRB_ACRD_ACRF FAMILY)"/>
    <property type="match status" value="1"/>
</dbReference>